<keyword evidence="13" id="KW-1185">Reference proteome</keyword>
<keyword evidence="3" id="KW-0812">Transmembrane</keyword>
<feature type="compositionally biased region" description="Basic and acidic residues" evidence="9">
    <location>
        <begin position="60"/>
        <end position="77"/>
    </location>
</feature>
<accession>A0A6A6MJ24</accession>
<evidence type="ECO:0000259" key="10">
    <source>
        <dbReference type="Pfam" id="PF03108"/>
    </source>
</evidence>
<dbReference type="PANTHER" id="PTHR14360:SF27">
    <property type="entry name" value="COILED-COIL 90B-LIKE PROTEIN (DUF1640)"/>
    <property type="match status" value="1"/>
</dbReference>
<keyword evidence="4" id="KW-1133">Transmembrane helix</keyword>
<proteinExistence type="predicted"/>
<comment type="subcellular location">
    <subcellularLocation>
        <location evidence="2">Membrane</location>
    </subcellularLocation>
    <subcellularLocation>
        <location evidence="1">Mitochondrion</location>
    </subcellularLocation>
</comment>
<dbReference type="AlphaFoldDB" id="A0A6A6MJ24"/>
<dbReference type="Gene3D" id="1.20.5.340">
    <property type="match status" value="1"/>
</dbReference>
<dbReference type="Pfam" id="PF07798">
    <property type="entry name" value="CCDC90-like"/>
    <property type="match status" value="1"/>
</dbReference>
<gene>
    <name evidence="12" type="ORF">GH714_034370</name>
</gene>
<comment type="caution">
    <text evidence="12">The sequence shown here is derived from an EMBL/GenBank/DDBJ whole genome shotgun (WGS) entry which is preliminary data.</text>
</comment>
<dbReference type="Pfam" id="PF03108">
    <property type="entry name" value="DBD_Tnp_Mut"/>
    <property type="match status" value="1"/>
</dbReference>
<feature type="coiled-coil region" evidence="8">
    <location>
        <begin position="461"/>
        <end position="488"/>
    </location>
</feature>
<reference evidence="12 13" key="1">
    <citation type="journal article" date="2020" name="Mol. Plant">
        <title>The Chromosome-Based Rubber Tree Genome Provides New Insights into Spurge Genome Evolution and Rubber Biosynthesis.</title>
        <authorList>
            <person name="Liu J."/>
            <person name="Shi C."/>
            <person name="Shi C.C."/>
            <person name="Li W."/>
            <person name="Zhang Q.J."/>
            <person name="Zhang Y."/>
            <person name="Li K."/>
            <person name="Lu H.F."/>
            <person name="Shi C."/>
            <person name="Zhu S.T."/>
            <person name="Xiao Z.Y."/>
            <person name="Nan H."/>
            <person name="Yue Y."/>
            <person name="Zhu X.G."/>
            <person name="Wu Y."/>
            <person name="Hong X.N."/>
            <person name="Fan G.Y."/>
            <person name="Tong Y."/>
            <person name="Zhang D."/>
            <person name="Mao C.L."/>
            <person name="Liu Y.L."/>
            <person name="Hao S.J."/>
            <person name="Liu W.Q."/>
            <person name="Lv M.Q."/>
            <person name="Zhang H.B."/>
            <person name="Liu Y."/>
            <person name="Hu-Tang G.R."/>
            <person name="Wang J.P."/>
            <person name="Wang J.H."/>
            <person name="Sun Y.H."/>
            <person name="Ni S.B."/>
            <person name="Chen W.B."/>
            <person name="Zhang X.C."/>
            <person name="Jiao Y.N."/>
            <person name="Eichler E.E."/>
            <person name="Li G.H."/>
            <person name="Liu X."/>
            <person name="Gao L.Z."/>
        </authorList>
    </citation>
    <scope>NUCLEOTIDE SEQUENCE [LARGE SCALE GENOMIC DNA]</scope>
    <source>
        <strain evidence="13">cv. GT1</strain>
        <tissue evidence="12">Leaf</tissue>
    </source>
</reference>
<dbReference type="InterPro" id="IPR018289">
    <property type="entry name" value="MULE_transposase_dom"/>
</dbReference>
<evidence type="ECO:0000256" key="1">
    <source>
        <dbReference type="ARBA" id="ARBA00004173"/>
    </source>
</evidence>
<keyword evidence="6" id="KW-0496">Mitochondrion</keyword>
<evidence type="ECO:0000256" key="4">
    <source>
        <dbReference type="ARBA" id="ARBA00022989"/>
    </source>
</evidence>
<name>A0A6A6MJ24_HEVBR</name>
<evidence type="ECO:0000313" key="12">
    <source>
        <dbReference type="EMBL" id="KAF2312363.1"/>
    </source>
</evidence>
<keyword evidence="5 8" id="KW-0175">Coiled coil</keyword>
<dbReference type="GO" id="GO:0016020">
    <property type="term" value="C:membrane"/>
    <property type="evidence" value="ECO:0007669"/>
    <property type="project" value="UniProtKB-SubCell"/>
</dbReference>
<evidence type="ECO:0000256" key="9">
    <source>
        <dbReference type="SAM" id="MobiDB-lite"/>
    </source>
</evidence>
<protein>
    <recommendedName>
        <fullName evidence="14">MULE transposase domain-containing protein</fullName>
    </recommendedName>
</protein>
<feature type="region of interest" description="Disordered" evidence="9">
    <location>
        <begin position="1"/>
        <end position="80"/>
    </location>
</feature>
<dbReference type="GO" id="GO:0005739">
    <property type="term" value="C:mitochondrion"/>
    <property type="evidence" value="ECO:0007669"/>
    <property type="project" value="UniProtKB-SubCell"/>
</dbReference>
<dbReference type="FunFam" id="1.20.5.340:FF:000029">
    <property type="entry name" value="Coiled-coil domain-containing protein 90-like"/>
    <property type="match status" value="1"/>
</dbReference>
<dbReference type="PANTHER" id="PTHR14360">
    <property type="entry name" value="PROTEIN FMP32, MITOCHONDRIAL"/>
    <property type="match status" value="1"/>
</dbReference>
<feature type="region of interest" description="Disordered" evidence="9">
    <location>
        <begin position="338"/>
        <end position="364"/>
    </location>
</feature>
<evidence type="ECO:0000256" key="8">
    <source>
        <dbReference type="SAM" id="Coils"/>
    </source>
</evidence>
<dbReference type="Proteomes" id="UP000467840">
    <property type="component" value="Chromosome 14"/>
</dbReference>
<evidence type="ECO:0000256" key="7">
    <source>
        <dbReference type="ARBA" id="ARBA00023136"/>
    </source>
</evidence>
<feature type="domain" description="Transposase MuDR plant" evidence="10">
    <location>
        <begin position="104"/>
        <end position="148"/>
    </location>
</feature>
<dbReference type="EMBL" id="JAAGAX010000006">
    <property type="protein sequence ID" value="KAF2312363.1"/>
    <property type="molecule type" value="Genomic_DNA"/>
</dbReference>
<evidence type="ECO:0000256" key="2">
    <source>
        <dbReference type="ARBA" id="ARBA00004370"/>
    </source>
</evidence>
<keyword evidence="7" id="KW-0472">Membrane</keyword>
<evidence type="ECO:0000313" key="13">
    <source>
        <dbReference type="Proteomes" id="UP000467840"/>
    </source>
</evidence>
<evidence type="ECO:0000256" key="6">
    <source>
        <dbReference type="ARBA" id="ARBA00023128"/>
    </source>
</evidence>
<dbReference type="Pfam" id="PF10551">
    <property type="entry name" value="MULE"/>
    <property type="match status" value="1"/>
</dbReference>
<sequence>MRGTEMEDERVHSEGCNGQVREEVRIGNSGGGRGQVNNGDNDEENVIKLSDSEDVDDSLQSERDTEIEGSKHEEYDKKHKKRKFTNPFRGVYYDPYKHRSRDQIQFKIRQVFEHVAAVRDALRDYAVQGGYTIRRIKNDNERVTTTCEVVPEHSCSIPPRNKNPNSTVGWIIRQMASSLRADPKMSYELMQNEPMEKWGVEGPYAGIFLCVVTLDGNRGVFPLAFAIVESECGDSWNFFMENLYHCIGGGNEDKPWTFLSDQQKWLVEAVGNYFPNACHRSGLPCKHAASANGYKRDNIEYYCHEYYHISNYLKVYEGAIHPIPHRNLEPDDEFLALDPPQLKRQPSMPRQARRREEGELASTPNRKRNVTIICGRCNQLGYNKRTSQYAPIAVRRLEAQGVPSKQAEAITAAITEVLNDSLENVSQSVVSKAEMQKNEMIQDTSLSKFKSEVQSSQEHHFSLLQHETEKLRNDIEKMRSELRHEIDKVTAGQRLDLNLERGRIRDELADQNAETSNLTNKLDREIHALRAQLEAAKYDVIKYCIGTLVSISAVGLAVVRILM</sequence>
<dbReference type="InterPro" id="IPR024461">
    <property type="entry name" value="CCDC90-like"/>
</dbReference>
<organism evidence="12 13">
    <name type="scientific">Hevea brasiliensis</name>
    <name type="common">Para rubber tree</name>
    <name type="synonym">Siphonia brasiliensis</name>
    <dbReference type="NCBI Taxonomy" id="3981"/>
    <lineage>
        <taxon>Eukaryota</taxon>
        <taxon>Viridiplantae</taxon>
        <taxon>Streptophyta</taxon>
        <taxon>Embryophyta</taxon>
        <taxon>Tracheophyta</taxon>
        <taxon>Spermatophyta</taxon>
        <taxon>Magnoliopsida</taxon>
        <taxon>eudicotyledons</taxon>
        <taxon>Gunneridae</taxon>
        <taxon>Pentapetalae</taxon>
        <taxon>rosids</taxon>
        <taxon>fabids</taxon>
        <taxon>Malpighiales</taxon>
        <taxon>Euphorbiaceae</taxon>
        <taxon>Crotonoideae</taxon>
        <taxon>Micrandreae</taxon>
        <taxon>Hevea</taxon>
    </lineage>
</organism>
<evidence type="ECO:0000256" key="3">
    <source>
        <dbReference type="ARBA" id="ARBA00022692"/>
    </source>
</evidence>
<dbReference type="InterPro" id="IPR004332">
    <property type="entry name" value="Transposase_MuDR"/>
</dbReference>
<feature type="domain" description="MULE transposase" evidence="11">
    <location>
        <begin position="204"/>
        <end position="281"/>
    </location>
</feature>
<evidence type="ECO:0008006" key="14">
    <source>
        <dbReference type="Google" id="ProtNLM"/>
    </source>
</evidence>
<evidence type="ECO:0000259" key="11">
    <source>
        <dbReference type="Pfam" id="PF10551"/>
    </source>
</evidence>
<evidence type="ECO:0000256" key="5">
    <source>
        <dbReference type="ARBA" id="ARBA00023054"/>
    </source>
</evidence>